<accession>A0A061R9M4</accession>
<reference evidence="1" key="1">
    <citation type="submission" date="2014-05" db="EMBL/GenBank/DDBJ databases">
        <title>The transcriptome of the halophilic microalga Tetraselmis sp. GSL018 isolated from the Great Salt Lake, Utah.</title>
        <authorList>
            <person name="Jinkerson R.E."/>
            <person name="D'Adamo S."/>
            <person name="Posewitz M.C."/>
        </authorList>
    </citation>
    <scope>NUCLEOTIDE SEQUENCE</scope>
    <source>
        <strain evidence="1">GSL018</strain>
    </source>
</reference>
<name>A0A061R9M4_9CHLO</name>
<protein>
    <submittedName>
        <fullName evidence="1">Uncharacterized protein</fullName>
    </submittedName>
</protein>
<gene>
    <name evidence="1" type="ORF">TSPGSL018_11293</name>
</gene>
<organism evidence="1">
    <name type="scientific">Tetraselmis sp. GSL018</name>
    <dbReference type="NCBI Taxonomy" id="582737"/>
    <lineage>
        <taxon>Eukaryota</taxon>
        <taxon>Viridiplantae</taxon>
        <taxon>Chlorophyta</taxon>
        <taxon>core chlorophytes</taxon>
        <taxon>Chlorodendrophyceae</taxon>
        <taxon>Chlorodendrales</taxon>
        <taxon>Chlorodendraceae</taxon>
        <taxon>Tetraselmis</taxon>
    </lineage>
</organism>
<proteinExistence type="predicted"/>
<feature type="non-terminal residue" evidence="1">
    <location>
        <position position="1"/>
    </location>
</feature>
<evidence type="ECO:0000313" key="1">
    <source>
        <dbReference type="EMBL" id="JAC67390.1"/>
    </source>
</evidence>
<dbReference type="EMBL" id="GBEZ01019122">
    <property type="protein sequence ID" value="JAC67390.1"/>
    <property type="molecule type" value="Transcribed_RNA"/>
</dbReference>
<dbReference type="AlphaFoldDB" id="A0A061R9M4"/>
<sequence length="52" mass="5917">PFSNSLNTKINVVHRIHDSKPILTNDTIKTRVSVLHRFPHVPFQSNPLALLC</sequence>